<keyword evidence="2" id="KW-1185">Reference proteome</keyword>
<gene>
    <name evidence="1" type="ORF">KPL71_002785</name>
</gene>
<accession>A0ACB8P7R7</accession>
<proteinExistence type="predicted"/>
<evidence type="ECO:0000313" key="2">
    <source>
        <dbReference type="Proteomes" id="UP000829398"/>
    </source>
</evidence>
<sequence length="231" mass="26852">MPRASSKRKSSAPQNPPAVKSSNARSGTSTHLFYSGKAKAKEIENFFDKYANGGIIDPDGIVTLCKDLELEYTDVRILMLAWKLKAVKLGYFTQDEWETGLKTLQVNNLSKLKKAISELEKEVRTPPNFADFYSFAFRYHLTEEKQKNIDIETICELLNLVLGPQFRRQVDLLIDYLKVQSNYKVINLDQWLGIFRFCNEISFPDLENYDETQAWPLILDNFVDWLRENHR</sequence>
<protein>
    <submittedName>
        <fullName evidence="1">Defective in cullin neddylation protein</fullName>
    </submittedName>
</protein>
<dbReference type="EMBL" id="CM039170">
    <property type="protein sequence ID" value="KAH9806508.1"/>
    <property type="molecule type" value="Genomic_DNA"/>
</dbReference>
<name>A0ACB8P7R7_CITSI</name>
<dbReference type="Proteomes" id="UP000829398">
    <property type="component" value="Chromosome 1"/>
</dbReference>
<comment type="caution">
    <text evidence="1">The sequence shown here is derived from an EMBL/GenBank/DDBJ whole genome shotgun (WGS) entry which is preliminary data.</text>
</comment>
<organism evidence="1 2">
    <name type="scientific">Citrus sinensis</name>
    <name type="common">Sweet orange</name>
    <name type="synonym">Citrus aurantium var. sinensis</name>
    <dbReference type="NCBI Taxonomy" id="2711"/>
    <lineage>
        <taxon>Eukaryota</taxon>
        <taxon>Viridiplantae</taxon>
        <taxon>Streptophyta</taxon>
        <taxon>Embryophyta</taxon>
        <taxon>Tracheophyta</taxon>
        <taxon>Spermatophyta</taxon>
        <taxon>Magnoliopsida</taxon>
        <taxon>eudicotyledons</taxon>
        <taxon>Gunneridae</taxon>
        <taxon>Pentapetalae</taxon>
        <taxon>rosids</taxon>
        <taxon>malvids</taxon>
        <taxon>Sapindales</taxon>
        <taxon>Rutaceae</taxon>
        <taxon>Aurantioideae</taxon>
        <taxon>Citrus</taxon>
    </lineage>
</organism>
<evidence type="ECO:0000313" key="1">
    <source>
        <dbReference type="EMBL" id="KAH9806508.1"/>
    </source>
</evidence>
<reference evidence="2" key="1">
    <citation type="journal article" date="2023" name="Hortic. Res.">
        <title>A chromosome-level phased genome enabling allele-level studies in sweet orange: a case study on citrus Huanglongbing tolerance.</title>
        <authorList>
            <person name="Wu B."/>
            <person name="Yu Q."/>
            <person name="Deng Z."/>
            <person name="Duan Y."/>
            <person name="Luo F."/>
            <person name="Gmitter F. Jr."/>
        </authorList>
    </citation>
    <scope>NUCLEOTIDE SEQUENCE [LARGE SCALE GENOMIC DNA]</scope>
    <source>
        <strain evidence="2">cv. Valencia</strain>
    </source>
</reference>